<accession>A0AAJ7L7J6</accession>
<sequence>MEHIGEILGLCRGIFWMATEAKACKKRCRHLAERVKAMEELVEKLKQRGPGQITPNVNRALWKLSRTLTAGHEVVKKCAKTKLVNVVKCKSEFNSVNEGLRDTYHILAGALQINQGSAMRTMFQDFGLDDDDDDWDDGLGLFGALAPSSRSMVPARYSPAAASPYSAVVTPSPYFAAAAPRPQPTTAVYAATMGVEGDTMYYAEGFFLM</sequence>
<dbReference type="Gene3D" id="1.20.930.20">
    <property type="entry name" value="Adaptor protein Cbl, N-terminal domain"/>
    <property type="match status" value="1"/>
</dbReference>
<dbReference type="CDD" id="cd21037">
    <property type="entry name" value="MLKL_NTD"/>
    <property type="match status" value="1"/>
</dbReference>
<dbReference type="GeneID" id="108872657"/>
<dbReference type="GO" id="GO:0007166">
    <property type="term" value="P:cell surface receptor signaling pathway"/>
    <property type="evidence" value="ECO:0007669"/>
    <property type="project" value="InterPro"/>
</dbReference>
<dbReference type="InterPro" id="IPR054000">
    <property type="entry name" value="MLKL_N"/>
</dbReference>
<gene>
    <name evidence="3" type="primary">LOC108872657</name>
</gene>
<evidence type="ECO:0000313" key="3">
    <source>
        <dbReference type="RefSeq" id="XP_018515974.1"/>
    </source>
</evidence>
<dbReference type="RefSeq" id="XP_018515974.1">
    <property type="nucleotide sequence ID" value="XM_018660458.2"/>
</dbReference>
<dbReference type="InterPro" id="IPR036537">
    <property type="entry name" value="Adaptor_Cbl_N_dom_sf"/>
</dbReference>
<organism evidence="2 3">
    <name type="scientific">Lates calcarifer</name>
    <name type="common">Barramundi</name>
    <name type="synonym">Holocentrus calcarifer</name>
    <dbReference type="NCBI Taxonomy" id="8187"/>
    <lineage>
        <taxon>Eukaryota</taxon>
        <taxon>Metazoa</taxon>
        <taxon>Chordata</taxon>
        <taxon>Craniata</taxon>
        <taxon>Vertebrata</taxon>
        <taxon>Euteleostomi</taxon>
        <taxon>Actinopterygii</taxon>
        <taxon>Neopterygii</taxon>
        <taxon>Teleostei</taxon>
        <taxon>Neoteleostei</taxon>
        <taxon>Acanthomorphata</taxon>
        <taxon>Carangaria</taxon>
        <taxon>Carangaria incertae sedis</taxon>
        <taxon>Centropomidae</taxon>
        <taxon>Lates</taxon>
    </lineage>
</organism>
<dbReference type="Proteomes" id="UP000694890">
    <property type="component" value="Linkage group LG10"/>
</dbReference>
<evidence type="ECO:0000313" key="2">
    <source>
        <dbReference type="Proteomes" id="UP000694890"/>
    </source>
</evidence>
<dbReference type="AlphaFoldDB" id="A0AAJ7L7J6"/>
<name>A0AAJ7L7J6_LATCA</name>
<dbReference type="Pfam" id="PF22215">
    <property type="entry name" value="MLKL_N"/>
    <property type="match status" value="1"/>
</dbReference>
<feature type="domain" description="Mixed lineage kinase" evidence="1">
    <location>
        <begin position="4"/>
        <end position="133"/>
    </location>
</feature>
<protein>
    <submittedName>
        <fullName evidence="3">Uncharacterized protein LOC108872657</fullName>
    </submittedName>
</protein>
<reference evidence="3" key="1">
    <citation type="submission" date="2025-08" db="UniProtKB">
        <authorList>
            <consortium name="RefSeq"/>
        </authorList>
    </citation>
    <scope>IDENTIFICATION</scope>
    <source>
        <tissue evidence="3">Brain</tissue>
    </source>
</reference>
<evidence type="ECO:0000259" key="1">
    <source>
        <dbReference type="Pfam" id="PF22215"/>
    </source>
</evidence>
<dbReference type="InterPro" id="IPR059179">
    <property type="entry name" value="MLKL-like_MCAfunc"/>
</dbReference>
<proteinExistence type="predicted"/>
<dbReference type="KEGG" id="lcf:108872657"/>